<dbReference type="STRING" id="1458426.SMCB_1893"/>
<feature type="binding site" description="covalent" evidence="8">
    <location>
        <position position="155"/>
    </location>
    <ligand>
        <name>heme c</name>
        <dbReference type="ChEBI" id="CHEBI:61717"/>
        <label>2</label>
    </ligand>
</feature>
<comment type="subcellular location">
    <subcellularLocation>
        <location evidence="1">Periplasm</location>
    </subcellularLocation>
</comment>
<evidence type="ECO:0000256" key="5">
    <source>
        <dbReference type="ARBA" id="ARBA00022764"/>
    </source>
</evidence>
<evidence type="ECO:0000256" key="4">
    <source>
        <dbReference type="ARBA" id="ARBA00022723"/>
    </source>
</evidence>
<keyword evidence="6" id="KW-0249">Electron transport</keyword>
<keyword evidence="3 8" id="KW-0349">Heme</keyword>
<dbReference type="InterPro" id="IPR024167">
    <property type="entry name" value="Cytochrome_c4-like"/>
</dbReference>
<keyword evidence="5" id="KW-0574">Periplasm</keyword>
<gene>
    <name evidence="12" type="ORF">SMCB_1893</name>
</gene>
<feature type="binding site" description="axial binding residue" evidence="9">
    <location>
        <position position="196"/>
    </location>
    <ligand>
        <name>heme c</name>
        <dbReference type="ChEBI" id="CHEBI:61717"/>
        <label>2</label>
    </ligand>
    <ligandPart>
        <name>Fe</name>
        <dbReference type="ChEBI" id="CHEBI:18248"/>
    </ligandPart>
</feature>
<organism evidence="12 13">
    <name type="scientific">Serpentinimonas maccroryi</name>
    <dbReference type="NCBI Taxonomy" id="1458426"/>
    <lineage>
        <taxon>Bacteria</taxon>
        <taxon>Pseudomonadati</taxon>
        <taxon>Pseudomonadota</taxon>
        <taxon>Betaproteobacteria</taxon>
        <taxon>Burkholderiales</taxon>
        <taxon>Comamonadaceae</taxon>
        <taxon>Serpentinimonas</taxon>
    </lineage>
</organism>
<feature type="domain" description="Cytochrome c" evidence="11">
    <location>
        <begin position="131"/>
        <end position="219"/>
    </location>
</feature>
<dbReference type="Gene3D" id="1.10.760.10">
    <property type="entry name" value="Cytochrome c-like domain"/>
    <property type="match status" value="2"/>
</dbReference>
<reference evidence="12 13" key="1">
    <citation type="journal article" date="2014" name="Nat. Commun.">
        <title>Physiological and genomic features of highly alkaliphilic hydrogen-utilizing Betaproteobacteria from a continental serpentinizing site.</title>
        <authorList>
            <person name="Suzuki S."/>
            <person name="Kuenen J.G."/>
            <person name="Schipper K."/>
            <person name="van der Velde S."/>
            <person name="Ishii S."/>
            <person name="Wu A."/>
            <person name="Sorokin D.Y."/>
            <person name="Tenney A."/>
            <person name="Meng X.Y."/>
            <person name="Morrill P.L."/>
            <person name="Kamagata Y."/>
            <person name="Muyzer G."/>
            <person name="Nealson K.H."/>
        </authorList>
    </citation>
    <scope>NUCLEOTIDE SEQUENCE [LARGE SCALE GENOMIC DNA]</scope>
    <source>
        <strain evidence="12 13">B1</strain>
    </source>
</reference>
<evidence type="ECO:0000256" key="10">
    <source>
        <dbReference type="SAM" id="SignalP"/>
    </source>
</evidence>
<dbReference type="PIRSF" id="PIRSF000005">
    <property type="entry name" value="Cytochrome_c4"/>
    <property type="match status" value="1"/>
</dbReference>
<feature type="binding site" description="axial binding residue" evidence="9">
    <location>
        <position position="156"/>
    </location>
    <ligand>
        <name>heme c</name>
        <dbReference type="ChEBI" id="CHEBI:61717"/>
        <label>2</label>
    </ligand>
    <ligandPart>
        <name>Fe</name>
        <dbReference type="ChEBI" id="CHEBI:18248"/>
    </ligandPart>
</feature>
<dbReference type="SUPFAM" id="SSF46626">
    <property type="entry name" value="Cytochrome c"/>
    <property type="match status" value="2"/>
</dbReference>
<feature type="binding site" description="covalent" evidence="8">
    <location>
        <position position="152"/>
    </location>
    <ligand>
        <name>heme c</name>
        <dbReference type="ChEBI" id="CHEBI:61717"/>
        <label>2</label>
    </ligand>
</feature>
<dbReference type="KEGG" id="cbab:SMCB_1893"/>
<keyword evidence="10" id="KW-0732">Signal</keyword>
<feature type="signal peptide" evidence="10">
    <location>
        <begin position="1"/>
        <end position="33"/>
    </location>
</feature>
<evidence type="ECO:0000259" key="11">
    <source>
        <dbReference type="PROSITE" id="PS51007"/>
    </source>
</evidence>
<evidence type="ECO:0000256" key="3">
    <source>
        <dbReference type="ARBA" id="ARBA00022617"/>
    </source>
</evidence>
<keyword evidence="4 9" id="KW-0479">Metal-binding</keyword>
<protein>
    <submittedName>
        <fullName evidence="12">Cytochrome c553</fullName>
    </submittedName>
</protein>
<dbReference type="Pfam" id="PF00034">
    <property type="entry name" value="Cytochrom_C"/>
    <property type="match status" value="1"/>
</dbReference>
<keyword evidence="2" id="KW-0813">Transport</keyword>
<dbReference type="PROSITE" id="PS51007">
    <property type="entry name" value="CYTC"/>
    <property type="match status" value="2"/>
</dbReference>
<feature type="binding site" description="covalent" evidence="8">
    <location>
        <position position="58"/>
    </location>
    <ligand>
        <name>heme c</name>
        <dbReference type="ChEBI" id="CHEBI:61717"/>
        <label>1</label>
    </ligand>
</feature>
<dbReference type="GO" id="GO:0042597">
    <property type="term" value="C:periplasmic space"/>
    <property type="evidence" value="ECO:0007669"/>
    <property type="project" value="UniProtKB-SubCell"/>
</dbReference>
<evidence type="ECO:0000256" key="6">
    <source>
        <dbReference type="ARBA" id="ARBA00022982"/>
    </source>
</evidence>
<dbReference type="PANTHER" id="PTHR33751:SF9">
    <property type="entry name" value="CYTOCHROME C4"/>
    <property type="match status" value="1"/>
</dbReference>
<name>A0A060NNI1_9BURK</name>
<dbReference type="Pfam" id="PF13442">
    <property type="entry name" value="Cytochrome_CBB3"/>
    <property type="match status" value="1"/>
</dbReference>
<sequence>MPLTSESDMKSFVTLIGAAALAAFSFTASFAHAQAARSDSVPNFARGEQIYMQMCMACHGVAGNSTMAENPSLAGQLPEYLIKQLRDYKSGKRQNAIMSGFAAALTDDDKRDVSHWLARQTPAPNYARDPELVREGERIWRAGLADRNIASCMACHGPAGRGMPALYPRLAGQHARYTADQMKQFRTGARGNSPEMARIARHMTDREIEAVSDFIAGLR</sequence>
<comment type="PTM">
    <text evidence="8">Binds 2 heme c groups covalently per subunit.</text>
</comment>
<feature type="binding site" description="covalent" evidence="8">
    <location>
        <position position="55"/>
    </location>
    <ligand>
        <name>heme c</name>
        <dbReference type="ChEBI" id="CHEBI:61717"/>
        <label>1</label>
    </ligand>
</feature>
<dbReference type="InterPro" id="IPR050597">
    <property type="entry name" value="Cytochrome_c_Oxidase_Subunit"/>
</dbReference>
<evidence type="ECO:0000256" key="7">
    <source>
        <dbReference type="ARBA" id="ARBA00023004"/>
    </source>
</evidence>
<evidence type="ECO:0000256" key="8">
    <source>
        <dbReference type="PIRSR" id="PIRSR000005-1"/>
    </source>
</evidence>
<dbReference type="InterPro" id="IPR009056">
    <property type="entry name" value="Cyt_c-like_dom"/>
</dbReference>
<evidence type="ECO:0000256" key="1">
    <source>
        <dbReference type="ARBA" id="ARBA00004418"/>
    </source>
</evidence>
<dbReference type="AlphaFoldDB" id="A0A060NNI1"/>
<dbReference type="Proteomes" id="UP000066014">
    <property type="component" value="Chromosome"/>
</dbReference>
<accession>A0A060NNI1</accession>
<dbReference type="HOGENOM" id="CLU_076280_2_0_4"/>
<dbReference type="GO" id="GO:0005506">
    <property type="term" value="F:iron ion binding"/>
    <property type="evidence" value="ECO:0007669"/>
    <property type="project" value="InterPro"/>
</dbReference>
<feature type="binding site" description="axial binding residue" evidence="9">
    <location>
        <position position="59"/>
    </location>
    <ligand>
        <name>heme c</name>
        <dbReference type="ChEBI" id="CHEBI:61717"/>
        <label>1</label>
    </ligand>
    <ligandPart>
        <name>Fe</name>
        <dbReference type="ChEBI" id="CHEBI:18248"/>
    </ligandPart>
</feature>
<proteinExistence type="predicted"/>
<dbReference type="PANTHER" id="PTHR33751">
    <property type="entry name" value="CBB3-TYPE CYTOCHROME C OXIDASE SUBUNIT FIXP"/>
    <property type="match status" value="1"/>
</dbReference>
<evidence type="ECO:0000313" key="13">
    <source>
        <dbReference type="Proteomes" id="UP000066014"/>
    </source>
</evidence>
<dbReference type="GO" id="GO:0020037">
    <property type="term" value="F:heme binding"/>
    <property type="evidence" value="ECO:0007669"/>
    <property type="project" value="InterPro"/>
</dbReference>
<dbReference type="InterPro" id="IPR036909">
    <property type="entry name" value="Cyt_c-like_dom_sf"/>
</dbReference>
<feature type="chain" id="PRO_5001587913" evidence="10">
    <location>
        <begin position="34"/>
        <end position="219"/>
    </location>
</feature>
<feature type="domain" description="Cytochrome c" evidence="11">
    <location>
        <begin position="42"/>
        <end position="121"/>
    </location>
</feature>
<evidence type="ECO:0000256" key="2">
    <source>
        <dbReference type="ARBA" id="ARBA00022448"/>
    </source>
</evidence>
<keyword evidence="7 9" id="KW-0408">Iron</keyword>
<dbReference type="GO" id="GO:0009055">
    <property type="term" value="F:electron transfer activity"/>
    <property type="evidence" value="ECO:0007669"/>
    <property type="project" value="InterPro"/>
</dbReference>
<feature type="binding site" description="axial binding residue" evidence="9">
    <location>
        <position position="98"/>
    </location>
    <ligand>
        <name>heme c</name>
        <dbReference type="ChEBI" id="CHEBI:61717"/>
        <label>1</label>
    </ligand>
    <ligandPart>
        <name>Fe</name>
        <dbReference type="ChEBI" id="CHEBI:18248"/>
    </ligandPart>
</feature>
<dbReference type="EMBL" id="AP014569">
    <property type="protein sequence ID" value="BAO84121.1"/>
    <property type="molecule type" value="Genomic_DNA"/>
</dbReference>
<keyword evidence="13" id="KW-1185">Reference proteome</keyword>
<evidence type="ECO:0000313" key="12">
    <source>
        <dbReference type="EMBL" id="BAO84121.1"/>
    </source>
</evidence>
<evidence type="ECO:0000256" key="9">
    <source>
        <dbReference type="PIRSR" id="PIRSR000005-2"/>
    </source>
</evidence>